<reference evidence="9" key="1">
    <citation type="journal article" date="2023" name="Plant J.">
        <title>Genome sequences and population genomics provide insights into the demographic history, inbreeding, and mutation load of two 'living fossil' tree species of Dipteronia.</title>
        <authorList>
            <person name="Feng Y."/>
            <person name="Comes H.P."/>
            <person name="Chen J."/>
            <person name="Zhu S."/>
            <person name="Lu R."/>
            <person name="Zhang X."/>
            <person name="Li P."/>
            <person name="Qiu J."/>
            <person name="Olsen K.M."/>
            <person name="Qiu Y."/>
        </authorList>
    </citation>
    <scope>NUCLEOTIDE SEQUENCE</scope>
    <source>
        <strain evidence="9">KIB01</strain>
    </source>
</reference>
<feature type="compositionally biased region" description="Basic and acidic residues" evidence="7">
    <location>
        <begin position="173"/>
        <end position="185"/>
    </location>
</feature>
<evidence type="ECO:0000256" key="7">
    <source>
        <dbReference type="SAM" id="MobiDB-lite"/>
    </source>
</evidence>
<gene>
    <name evidence="9" type="ORF">Ddye_015848</name>
</gene>
<dbReference type="InterPro" id="IPR011011">
    <property type="entry name" value="Znf_FYVE_PHD"/>
</dbReference>
<accession>A0AAD9WYA6</accession>
<dbReference type="Gene3D" id="3.30.40.10">
    <property type="entry name" value="Zinc/RING finger domain, C3HC4 (zinc finger)"/>
    <property type="match status" value="1"/>
</dbReference>
<feature type="compositionally biased region" description="Basic residues" evidence="7">
    <location>
        <begin position="410"/>
        <end position="421"/>
    </location>
</feature>
<evidence type="ECO:0000256" key="4">
    <source>
        <dbReference type="ARBA" id="ARBA00022833"/>
    </source>
</evidence>
<comment type="subcellular location">
    <subcellularLocation>
        <location evidence="1">Nucleus</location>
    </subcellularLocation>
</comment>
<dbReference type="PANTHER" id="PTHR46309">
    <property type="entry name" value="PHD FINGER PROTEIN 12"/>
    <property type="match status" value="1"/>
</dbReference>
<comment type="caution">
    <text evidence="9">The sequence shown here is derived from an EMBL/GenBank/DDBJ whole genome shotgun (WGS) entry which is preliminary data.</text>
</comment>
<feature type="domain" description="PHD-type" evidence="8">
    <location>
        <begin position="576"/>
        <end position="621"/>
    </location>
</feature>
<dbReference type="InterPro" id="IPR013083">
    <property type="entry name" value="Znf_RING/FYVE/PHD"/>
</dbReference>
<dbReference type="GO" id="GO:0006357">
    <property type="term" value="P:regulation of transcription by RNA polymerase II"/>
    <property type="evidence" value="ECO:0007669"/>
    <property type="project" value="TreeGrafter"/>
</dbReference>
<dbReference type="InterPro" id="IPR001965">
    <property type="entry name" value="Znf_PHD"/>
</dbReference>
<dbReference type="InterPro" id="IPR019787">
    <property type="entry name" value="Znf_PHD-finger"/>
</dbReference>
<proteinExistence type="predicted"/>
<evidence type="ECO:0000259" key="8">
    <source>
        <dbReference type="PROSITE" id="PS50016"/>
    </source>
</evidence>
<evidence type="ECO:0000256" key="5">
    <source>
        <dbReference type="ARBA" id="ARBA00023242"/>
    </source>
</evidence>
<dbReference type="InterPro" id="IPR017956">
    <property type="entry name" value="AT_hook_DNA-bd_motif"/>
</dbReference>
<dbReference type="SMART" id="SM00384">
    <property type="entry name" value="AT_hook"/>
    <property type="match status" value="4"/>
</dbReference>
<dbReference type="Pfam" id="PF23209">
    <property type="entry name" value="IDM1_C"/>
    <property type="match status" value="1"/>
</dbReference>
<keyword evidence="2" id="KW-0479">Metal-binding</keyword>
<dbReference type="Proteomes" id="UP001280121">
    <property type="component" value="Unassembled WGS sequence"/>
</dbReference>
<protein>
    <recommendedName>
        <fullName evidence="8">PHD-type domain-containing protein</fullName>
    </recommendedName>
</protein>
<sequence length="1350" mass="149734">MKEGLRSGNTPAKPETDKVSPGRAKKENDIKQHSFDLNDDVTQRTDSSNDEPVEDGLDGNERKQSRIDGVTVENEADSAVKKRAKENGQMQNVGRVLRSRSRSRVESGSDGGYDKERVVADMGMEESHQLDDGKVRKMVKGKRGRPPKAPESDASSGEERKKLKVKRGRPPKAKTDGSYRNERKEAKTKRGRPSNKQQDSDEFDHGRSKKRLKGKRGRPPKDQGTNGVLKTNFGKGKKINGTRVTRRVKFEKRGEKKGTETNQEISVSSTRTEKQLLRERIIELLLGAGWTIEYRPRHGREYNDAVYVNPEGKTHWSVTLAYRVLKDHYEKDGNSNTGKTGFIFTPIPEDELKILRKEVNKIRSDKNKKKSKKKLKDAVAMDEPVIGKKKNKRKLLKGKPNSAASSGGKSLKRRTKGRPSHGKQGNSVARNRKQGAQNRKRCRLLVRKSVEGADCDSDGYVPYDGKRTVLAWMIDLGTVPLNGKVEYYNQRKAQVMHQGTITRDGIRCDCCAEIFSISKFEAHAGAGANLCNPFQNLYLESGTPLLECILDSWNKQDESERRGFHFVDVGGEDPNDDTCGICGDGGDLICCDSCPSTFHQSCLDIKRFPSGKWNCVYCLCKFCGAIDENTCQMVDHDDSAISALLICSLCEEKYHQSCIPAEDAINDDSSSPSFCGKKCQQIFERLQMLLGVKHQLDEGYTWTLICRDDVGSNLSLNHVRQKVECNAKLAVALLVMDECFLPMPDHRSGINLIHNIVYNFGSNFNRLNYSGFFTVILERDDEMIAAASIRIHGNELAEMPFIGTRYMYRRQGMCRRLLTGIESALYSLNVERLVIPAVTEVKETWTSGFGFKPVEAPSRQKMRNMHLLVFPGVDMLQKPVLKHQFAVENKLPVEGVKSSELEEHQTMDEVADTAPHDESAAVESSVQLPVESSHNTFDMLEKPVLKHQFAGGNKIPVEGVKSNELEEHQTMDEVADTAPHDESAAVESSLQLPVESSHNTSDVASKTLKFSESITDTKCINQLGVIHDDVQESDKTAMNPLVSMSDADVQNKEISDHGDEFHQASRFATKSIGAEVKSEDVIVQHNNLCDEASVHPSAEKTTDNQNLDLLQESKHSGETYFTHEPEAKYLMTDDAKVTAGCCRTDAKCINQLDVAYDDVQGNDKIITNPLGFVSDAGEENKDFNDCGVEFRHASKLATKNISKVESEDVIVKHYVDEASVHHLVENNTTDVQNLDLLQESKVSSENFFTQESEGKYPMRDDAVVTSGSCKTAVSLPEEESCSLDGNPVAGRSQMNDLGSDSQVHQSSIMCSNSESLCDSSPGSSVAPHCSSGGGNSCATAEAIILSNQAS</sequence>
<dbReference type="InterPro" id="IPR032308">
    <property type="entry name" value="TDBD"/>
</dbReference>
<dbReference type="GO" id="GO:0003714">
    <property type="term" value="F:transcription corepressor activity"/>
    <property type="evidence" value="ECO:0007669"/>
    <property type="project" value="InterPro"/>
</dbReference>
<keyword evidence="3 6" id="KW-0863">Zinc-finger</keyword>
<dbReference type="Pfam" id="PF16135">
    <property type="entry name" value="TDBD"/>
    <property type="match status" value="1"/>
</dbReference>
<dbReference type="InterPro" id="IPR042163">
    <property type="entry name" value="PHF12"/>
</dbReference>
<evidence type="ECO:0000313" key="10">
    <source>
        <dbReference type="Proteomes" id="UP001280121"/>
    </source>
</evidence>
<dbReference type="InterPro" id="IPR054292">
    <property type="entry name" value="DUF7028"/>
</dbReference>
<feature type="compositionally biased region" description="Basic residues" evidence="7">
    <location>
        <begin position="387"/>
        <end position="397"/>
    </location>
</feature>
<feature type="compositionally biased region" description="Basic and acidic residues" evidence="7">
    <location>
        <begin position="14"/>
        <end position="36"/>
    </location>
</feature>
<dbReference type="EMBL" id="JANJYI010000005">
    <property type="protein sequence ID" value="KAK2648359.1"/>
    <property type="molecule type" value="Genomic_DNA"/>
</dbReference>
<dbReference type="InterPro" id="IPR016181">
    <property type="entry name" value="Acyl_CoA_acyltransferase"/>
</dbReference>
<keyword evidence="5" id="KW-0539">Nucleus</keyword>
<feature type="compositionally biased region" description="Acidic residues" evidence="7">
    <location>
        <begin position="48"/>
        <end position="58"/>
    </location>
</feature>
<organism evidence="9 10">
    <name type="scientific">Dipteronia dyeriana</name>
    <dbReference type="NCBI Taxonomy" id="168575"/>
    <lineage>
        <taxon>Eukaryota</taxon>
        <taxon>Viridiplantae</taxon>
        <taxon>Streptophyta</taxon>
        <taxon>Embryophyta</taxon>
        <taxon>Tracheophyta</taxon>
        <taxon>Spermatophyta</taxon>
        <taxon>Magnoliopsida</taxon>
        <taxon>eudicotyledons</taxon>
        <taxon>Gunneridae</taxon>
        <taxon>Pentapetalae</taxon>
        <taxon>rosids</taxon>
        <taxon>malvids</taxon>
        <taxon>Sapindales</taxon>
        <taxon>Sapindaceae</taxon>
        <taxon>Hippocastanoideae</taxon>
        <taxon>Acereae</taxon>
        <taxon>Dipteronia</taxon>
    </lineage>
</organism>
<dbReference type="GO" id="GO:0005634">
    <property type="term" value="C:nucleus"/>
    <property type="evidence" value="ECO:0007669"/>
    <property type="project" value="UniProtKB-SubCell"/>
</dbReference>
<feature type="compositionally biased region" description="Basic residues" evidence="7">
    <location>
        <begin position="162"/>
        <end position="172"/>
    </location>
</feature>
<feature type="compositionally biased region" description="Basic residues" evidence="7">
    <location>
        <begin position="136"/>
        <end position="146"/>
    </location>
</feature>
<feature type="region of interest" description="Disordered" evidence="7">
    <location>
        <begin position="363"/>
        <end position="441"/>
    </location>
</feature>
<feature type="compositionally biased region" description="Basic residues" evidence="7">
    <location>
        <begin position="207"/>
        <end position="218"/>
    </location>
</feature>
<dbReference type="GO" id="GO:0003677">
    <property type="term" value="F:DNA binding"/>
    <property type="evidence" value="ECO:0007669"/>
    <property type="project" value="InterPro"/>
</dbReference>
<evidence type="ECO:0000256" key="6">
    <source>
        <dbReference type="PROSITE-ProRule" id="PRU00146"/>
    </source>
</evidence>
<feature type="compositionally biased region" description="Basic residues" evidence="7">
    <location>
        <begin position="366"/>
        <end position="375"/>
    </location>
</feature>
<dbReference type="SUPFAM" id="SSF55729">
    <property type="entry name" value="Acyl-CoA N-acyltransferases (Nat)"/>
    <property type="match status" value="1"/>
</dbReference>
<evidence type="ECO:0000256" key="2">
    <source>
        <dbReference type="ARBA" id="ARBA00022723"/>
    </source>
</evidence>
<name>A0AAD9WYA6_9ROSI</name>
<keyword evidence="10" id="KW-1185">Reference proteome</keyword>
<dbReference type="PANTHER" id="PTHR46309:SF1">
    <property type="entry name" value="PHD FINGER PROTEIN 12"/>
    <property type="match status" value="1"/>
</dbReference>
<dbReference type="SUPFAM" id="SSF57903">
    <property type="entry name" value="FYVE/PHD zinc finger"/>
    <property type="match status" value="1"/>
</dbReference>
<dbReference type="PROSITE" id="PS50016">
    <property type="entry name" value="ZF_PHD_2"/>
    <property type="match status" value="1"/>
</dbReference>
<dbReference type="SMART" id="SM00249">
    <property type="entry name" value="PHD"/>
    <property type="match status" value="2"/>
</dbReference>
<evidence type="ECO:0000256" key="1">
    <source>
        <dbReference type="ARBA" id="ARBA00004123"/>
    </source>
</evidence>
<evidence type="ECO:0000313" key="9">
    <source>
        <dbReference type="EMBL" id="KAK2648359.1"/>
    </source>
</evidence>
<feature type="compositionally biased region" description="Basic and acidic residues" evidence="7">
    <location>
        <begin position="103"/>
        <end position="135"/>
    </location>
</feature>
<feature type="region of interest" description="Disordered" evidence="7">
    <location>
        <begin position="1"/>
        <end position="237"/>
    </location>
</feature>
<dbReference type="GO" id="GO:0008270">
    <property type="term" value="F:zinc ion binding"/>
    <property type="evidence" value="ECO:0007669"/>
    <property type="project" value="UniProtKB-KW"/>
</dbReference>
<keyword evidence="4" id="KW-0862">Zinc</keyword>
<feature type="compositionally biased region" description="Basic residues" evidence="7">
    <location>
        <begin position="430"/>
        <end position="441"/>
    </location>
</feature>
<dbReference type="Pfam" id="PF22970">
    <property type="entry name" value="DUF7028"/>
    <property type="match status" value="1"/>
</dbReference>
<dbReference type="InterPro" id="IPR056511">
    <property type="entry name" value="IDM1_C"/>
</dbReference>
<dbReference type="Pfam" id="PF00628">
    <property type="entry name" value="PHD"/>
    <property type="match status" value="1"/>
</dbReference>
<dbReference type="Pfam" id="PF02178">
    <property type="entry name" value="AT_hook"/>
    <property type="match status" value="3"/>
</dbReference>
<evidence type="ECO:0000256" key="3">
    <source>
        <dbReference type="ARBA" id="ARBA00022771"/>
    </source>
</evidence>